<reference evidence="2 3" key="1">
    <citation type="submission" date="2020-08" db="EMBL/GenBank/DDBJ databases">
        <title>Genomic Encyclopedia of Type Strains, Phase IV (KMG-IV): sequencing the most valuable type-strain genomes for metagenomic binning, comparative biology and taxonomic classification.</title>
        <authorList>
            <person name="Goeker M."/>
        </authorList>
    </citation>
    <scope>NUCLEOTIDE SEQUENCE [LARGE SCALE GENOMIC DNA]</scope>
    <source>
        <strain evidence="2 3">DSM 12252</strain>
    </source>
</reference>
<dbReference type="SUPFAM" id="SSF46785">
    <property type="entry name" value="Winged helix' DNA-binding domain"/>
    <property type="match status" value="1"/>
</dbReference>
<dbReference type="InterPro" id="IPR036390">
    <property type="entry name" value="WH_DNA-bd_sf"/>
</dbReference>
<dbReference type="InterPro" id="IPR000944">
    <property type="entry name" value="Tscrpt_reg_Rrf2"/>
</dbReference>
<evidence type="ECO:0000256" key="1">
    <source>
        <dbReference type="ARBA" id="ARBA00023125"/>
    </source>
</evidence>
<dbReference type="EMBL" id="JACHIG010000009">
    <property type="protein sequence ID" value="MBB5034333.1"/>
    <property type="molecule type" value="Genomic_DNA"/>
</dbReference>
<dbReference type="AlphaFoldDB" id="A0A7W7YDU0"/>
<organism evidence="2 3">
    <name type="scientific">Prosthecobacter vanneervenii</name>
    <dbReference type="NCBI Taxonomy" id="48466"/>
    <lineage>
        <taxon>Bacteria</taxon>
        <taxon>Pseudomonadati</taxon>
        <taxon>Verrucomicrobiota</taxon>
        <taxon>Verrucomicrobiia</taxon>
        <taxon>Verrucomicrobiales</taxon>
        <taxon>Verrucomicrobiaceae</taxon>
        <taxon>Prosthecobacter</taxon>
    </lineage>
</organism>
<gene>
    <name evidence="2" type="ORF">HNQ65_003927</name>
</gene>
<dbReference type="InterPro" id="IPR036388">
    <property type="entry name" value="WH-like_DNA-bd_sf"/>
</dbReference>
<dbReference type="PROSITE" id="PS01332">
    <property type="entry name" value="HTH_RRF2_1"/>
    <property type="match status" value="1"/>
</dbReference>
<evidence type="ECO:0000313" key="2">
    <source>
        <dbReference type="EMBL" id="MBB5034333.1"/>
    </source>
</evidence>
<proteinExistence type="predicted"/>
<dbReference type="PROSITE" id="PS51197">
    <property type="entry name" value="HTH_RRF2_2"/>
    <property type="match status" value="1"/>
</dbReference>
<accession>A0A7W7YDU0</accession>
<dbReference type="InterPro" id="IPR030489">
    <property type="entry name" value="TR_Rrf2-type_CS"/>
</dbReference>
<keyword evidence="3" id="KW-1185">Reference proteome</keyword>
<comment type="caution">
    <text evidence="2">The sequence shown here is derived from an EMBL/GenBank/DDBJ whole genome shotgun (WGS) entry which is preliminary data.</text>
</comment>
<dbReference type="Proteomes" id="UP000590740">
    <property type="component" value="Unassembled WGS sequence"/>
</dbReference>
<sequence length="146" mass="16013">MRLSLFSDYSLRVLMFAALKGEAFSLSEVAEAYSISRHHLVKVVNYLAKLGYLETRRGRGGGISLGMPAEEIRIGMVVRRTEDSPIIVECFDPQHNTCPINGSCRLKGALAQAVNAFYETLDRHTLSDLVAGNAGAGMKKQLLPKD</sequence>
<dbReference type="PANTHER" id="PTHR33221:SF4">
    <property type="entry name" value="HTH-TYPE TRANSCRIPTIONAL REPRESSOR NSRR"/>
    <property type="match status" value="1"/>
</dbReference>
<dbReference type="GO" id="GO:0005829">
    <property type="term" value="C:cytosol"/>
    <property type="evidence" value="ECO:0007669"/>
    <property type="project" value="TreeGrafter"/>
</dbReference>
<dbReference type="RefSeq" id="WP_184342041.1">
    <property type="nucleotide sequence ID" value="NZ_JACHIG010000009.1"/>
</dbReference>
<name>A0A7W7YDU0_9BACT</name>
<keyword evidence="1" id="KW-0238">DNA-binding</keyword>
<protein>
    <submittedName>
        <fullName evidence="2">Rrf2 family nitric oxide-sensitive transcriptional repressor</fullName>
    </submittedName>
</protein>
<dbReference type="NCBIfam" id="TIGR00738">
    <property type="entry name" value="rrf2_super"/>
    <property type="match status" value="1"/>
</dbReference>
<dbReference type="GO" id="GO:0003677">
    <property type="term" value="F:DNA binding"/>
    <property type="evidence" value="ECO:0007669"/>
    <property type="project" value="UniProtKB-KW"/>
</dbReference>
<evidence type="ECO:0000313" key="3">
    <source>
        <dbReference type="Proteomes" id="UP000590740"/>
    </source>
</evidence>
<dbReference type="Gene3D" id="1.10.10.10">
    <property type="entry name" value="Winged helix-like DNA-binding domain superfamily/Winged helix DNA-binding domain"/>
    <property type="match status" value="1"/>
</dbReference>
<dbReference type="PANTHER" id="PTHR33221">
    <property type="entry name" value="WINGED HELIX-TURN-HELIX TRANSCRIPTIONAL REGULATOR, RRF2 FAMILY"/>
    <property type="match status" value="1"/>
</dbReference>
<dbReference type="Pfam" id="PF02082">
    <property type="entry name" value="Rrf2"/>
    <property type="match status" value="1"/>
</dbReference>
<dbReference type="GO" id="GO:0003700">
    <property type="term" value="F:DNA-binding transcription factor activity"/>
    <property type="evidence" value="ECO:0007669"/>
    <property type="project" value="TreeGrafter"/>
</dbReference>